<evidence type="ECO:0000256" key="1">
    <source>
        <dbReference type="SAM" id="Phobius"/>
    </source>
</evidence>
<protein>
    <submittedName>
        <fullName evidence="2">Uncharacterized protein</fullName>
    </submittedName>
</protein>
<accession>A0A0E9RZG7</accession>
<organism evidence="2">
    <name type="scientific">Anguilla anguilla</name>
    <name type="common">European freshwater eel</name>
    <name type="synonym">Muraena anguilla</name>
    <dbReference type="NCBI Taxonomy" id="7936"/>
    <lineage>
        <taxon>Eukaryota</taxon>
        <taxon>Metazoa</taxon>
        <taxon>Chordata</taxon>
        <taxon>Craniata</taxon>
        <taxon>Vertebrata</taxon>
        <taxon>Euteleostomi</taxon>
        <taxon>Actinopterygii</taxon>
        <taxon>Neopterygii</taxon>
        <taxon>Teleostei</taxon>
        <taxon>Anguilliformes</taxon>
        <taxon>Anguillidae</taxon>
        <taxon>Anguilla</taxon>
    </lineage>
</organism>
<keyword evidence="1" id="KW-0472">Membrane</keyword>
<proteinExistence type="predicted"/>
<reference evidence="2" key="1">
    <citation type="submission" date="2014-11" db="EMBL/GenBank/DDBJ databases">
        <authorList>
            <person name="Amaro Gonzalez C."/>
        </authorList>
    </citation>
    <scope>NUCLEOTIDE SEQUENCE</scope>
</reference>
<evidence type="ECO:0000313" key="2">
    <source>
        <dbReference type="EMBL" id="JAH33673.1"/>
    </source>
</evidence>
<keyword evidence="1" id="KW-1133">Transmembrane helix</keyword>
<sequence>MICWAAQDFYFLFYEHLYYKTKFSFFVTRLNFLFYLITMIQ</sequence>
<dbReference type="AlphaFoldDB" id="A0A0E9RZG7"/>
<reference evidence="2" key="2">
    <citation type="journal article" date="2015" name="Fish Shellfish Immunol.">
        <title>Early steps in the European eel (Anguilla anguilla)-Vibrio vulnificus interaction in the gills: Role of the RtxA13 toxin.</title>
        <authorList>
            <person name="Callol A."/>
            <person name="Pajuelo D."/>
            <person name="Ebbesson L."/>
            <person name="Teles M."/>
            <person name="MacKenzie S."/>
            <person name="Amaro C."/>
        </authorList>
    </citation>
    <scope>NUCLEOTIDE SEQUENCE</scope>
</reference>
<dbReference type="EMBL" id="GBXM01074904">
    <property type="protein sequence ID" value="JAH33673.1"/>
    <property type="molecule type" value="Transcribed_RNA"/>
</dbReference>
<keyword evidence="1" id="KW-0812">Transmembrane</keyword>
<name>A0A0E9RZG7_ANGAN</name>
<feature type="transmembrane region" description="Helical" evidence="1">
    <location>
        <begin position="23"/>
        <end position="40"/>
    </location>
</feature>